<evidence type="ECO:0000313" key="5">
    <source>
        <dbReference type="EMBL" id="XAY05329.1"/>
    </source>
</evidence>
<dbReference type="KEGG" id="parq:DSM112329_02178"/>
<dbReference type="EMBL" id="CP114014">
    <property type="protein sequence ID" value="XAY05329.1"/>
    <property type="molecule type" value="Genomic_DNA"/>
</dbReference>
<accession>A0AAU7AUP4</accession>
<feature type="domain" description="RsbT co-antagonist protein RsbRD N-terminal" evidence="3">
    <location>
        <begin position="30"/>
        <end position="174"/>
    </location>
</feature>
<organism evidence="5">
    <name type="scientific">Paraconexibacter sp. AEG42_29</name>
    <dbReference type="NCBI Taxonomy" id="2997339"/>
    <lineage>
        <taxon>Bacteria</taxon>
        <taxon>Bacillati</taxon>
        <taxon>Actinomycetota</taxon>
        <taxon>Thermoleophilia</taxon>
        <taxon>Solirubrobacterales</taxon>
        <taxon>Paraconexibacteraceae</taxon>
        <taxon>Paraconexibacter</taxon>
    </lineage>
</organism>
<evidence type="ECO:0000259" key="3">
    <source>
        <dbReference type="Pfam" id="PF14361"/>
    </source>
</evidence>
<dbReference type="Pfam" id="PF17853">
    <property type="entry name" value="GGDEF_2"/>
    <property type="match status" value="1"/>
</dbReference>
<gene>
    <name evidence="5" type="ORF">DSM112329_02178</name>
</gene>
<dbReference type="Pfam" id="PF13556">
    <property type="entry name" value="HTH_30"/>
    <property type="match status" value="1"/>
</dbReference>
<evidence type="ECO:0000259" key="2">
    <source>
        <dbReference type="Pfam" id="PF13556"/>
    </source>
</evidence>
<dbReference type="AlphaFoldDB" id="A0AAU7AUP4"/>
<proteinExistence type="inferred from homology"/>
<feature type="domain" description="CdaR GGDEF-like" evidence="4">
    <location>
        <begin position="184"/>
        <end position="301"/>
    </location>
</feature>
<dbReference type="InterPro" id="IPR042070">
    <property type="entry name" value="PucR_C-HTH_sf"/>
</dbReference>
<evidence type="ECO:0008006" key="6">
    <source>
        <dbReference type="Google" id="ProtNLM"/>
    </source>
</evidence>
<protein>
    <recommendedName>
        <fullName evidence="6">PucR family transcriptional regulator</fullName>
    </recommendedName>
</protein>
<sequence length="418" mass="46783">MAVKQAAAHDHEWHDRLRRQTAIELRPSLDEMVDQCVAYIQESMPELSLDEELAEGLQESTYDNLERIFDMLSDGESQEESKAPPGAIRYAETMVRRGTPLASLLRAYRLGTMWTWTLWRREIIKRIDDPDLLMEAVDHSMSFVFGYVDAVSEEVTEEYAKQREQWARSAAALRHETVEAVLSDEALDLDVVAARLGYDLRAEHVAFILTTRAADDAEDVVARLESQGQALATRLGARRTLLVPDGRTRLWMWCSFEGCPDDETVAAASADRTLLDGIVVTSGTAAVGREGFTTSHEEALYVKELLRVGGRHQGHLVRYEKVVVASLLAADLPRARRFVAQELGALADSDDATSRVRATVTVLLEESGRGTVAAKRLGIHQNTVSYRVRQAERLLGHPLSERRYEVETALRLLRAIEG</sequence>
<name>A0AAU7AUP4_9ACTN</name>
<evidence type="ECO:0000256" key="1">
    <source>
        <dbReference type="ARBA" id="ARBA00006754"/>
    </source>
</evidence>
<dbReference type="PANTHER" id="PTHR33744:SF1">
    <property type="entry name" value="DNA-BINDING TRANSCRIPTIONAL ACTIVATOR ADER"/>
    <property type="match status" value="1"/>
</dbReference>
<dbReference type="Gene3D" id="1.10.10.2840">
    <property type="entry name" value="PucR C-terminal helix-turn-helix domain"/>
    <property type="match status" value="1"/>
</dbReference>
<reference evidence="5" key="1">
    <citation type="submission" date="2022-12" db="EMBL/GenBank/DDBJ databases">
        <title>Paraconexibacter alkalitolerans sp. nov. and Baekduia alba sp. nov., isolated from soil and emended description of the genera Paraconexibacter (Chun et al., 2020) and Baekduia (An et al., 2020).</title>
        <authorList>
            <person name="Vieira S."/>
            <person name="Huber K.J."/>
            <person name="Geppert A."/>
            <person name="Wolf J."/>
            <person name="Neumann-Schaal M."/>
            <person name="Muesken M."/>
            <person name="Overmann J."/>
        </authorList>
    </citation>
    <scope>NUCLEOTIDE SEQUENCE</scope>
    <source>
        <strain evidence="5">AEG42_29</strain>
    </source>
</reference>
<dbReference type="InterPro" id="IPR025736">
    <property type="entry name" value="PucR_C-HTH_dom"/>
</dbReference>
<dbReference type="PANTHER" id="PTHR33744">
    <property type="entry name" value="CARBOHYDRATE DIACID REGULATOR"/>
    <property type="match status" value="1"/>
</dbReference>
<feature type="domain" description="PucR C-terminal helix-turn-helix" evidence="2">
    <location>
        <begin position="358"/>
        <end position="412"/>
    </location>
</feature>
<comment type="similarity">
    <text evidence="1">Belongs to the CdaR family.</text>
</comment>
<dbReference type="InterPro" id="IPR025751">
    <property type="entry name" value="RsbRD_N_dom"/>
</dbReference>
<dbReference type="Pfam" id="PF14361">
    <property type="entry name" value="RsbRD_N"/>
    <property type="match status" value="1"/>
</dbReference>
<dbReference type="InterPro" id="IPR051448">
    <property type="entry name" value="CdaR-like_regulators"/>
</dbReference>
<evidence type="ECO:0000259" key="4">
    <source>
        <dbReference type="Pfam" id="PF17853"/>
    </source>
</evidence>
<dbReference type="InterPro" id="IPR041522">
    <property type="entry name" value="CdaR_GGDEF"/>
</dbReference>